<feature type="compositionally biased region" description="Basic and acidic residues" evidence="3">
    <location>
        <begin position="24"/>
        <end position="34"/>
    </location>
</feature>
<evidence type="ECO:0000256" key="2">
    <source>
        <dbReference type="ARBA" id="ARBA00022801"/>
    </source>
</evidence>
<feature type="domain" description="Acyl-CoA thioesterase-like C-terminal" evidence="5">
    <location>
        <begin position="152"/>
        <end position="294"/>
    </location>
</feature>
<evidence type="ECO:0000313" key="7">
    <source>
        <dbReference type="Proteomes" id="UP000642673"/>
    </source>
</evidence>
<dbReference type="EMBL" id="BMVP01000015">
    <property type="protein sequence ID" value="GHB78294.1"/>
    <property type="molecule type" value="Genomic_DNA"/>
</dbReference>
<comment type="similarity">
    <text evidence="1">Belongs to the C/M/P thioester hydrolase family.</text>
</comment>
<reference evidence="7" key="1">
    <citation type="journal article" date="2019" name="Int. J. Syst. Evol. Microbiol.">
        <title>The Global Catalogue of Microorganisms (GCM) 10K type strain sequencing project: providing services to taxonomists for standard genome sequencing and annotation.</title>
        <authorList>
            <consortium name="The Broad Institute Genomics Platform"/>
            <consortium name="The Broad Institute Genome Sequencing Center for Infectious Disease"/>
            <person name="Wu L."/>
            <person name="Ma J."/>
        </authorList>
    </citation>
    <scope>NUCLEOTIDE SEQUENCE [LARGE SCALE GENOMIC DNA]</scope>
    <source>
        <strain evidence="7">JCM 4738</strain>
    </source>
</reference>
<protein>
    <submittedName>
        <fullName evidence="6">Acyl-CoA thioesterase II</fullName>
    </submittedName>
</protein>
<dbReference type="InterPro" id="IPR042171">
    <property type="entry name" value="Acyl-CoA_hotdog"/>
</dbReference>
<dbReference type="CDD" id="cd03444">
    <property type="entry name" value="Thioesterase_II_repeat1"/>
    <property type="match status" value="1"/>
</dbReference>
<dbReference type="Pfam" id="PF13622">
    <property type="entry name" value="4HBT_3"/>
    <property type="match status" value="1"/>
</dbReference>
<name>A0ABQ3F298_9ACTN</name>
<evidence type="ECO:0000259" key="4">
    <source>
        <dbReference type="Pfam" id="PF13622"/>
    </source>
</evidence>
<dbReference type="SUPFAM" id="SSF54637">
    <property type="entry name" value="Thioesterase/thiol ester dehydrase-isomerase"/>
    <property type="match status" value="2"/>
</dbReference>
<gene>
    <name evidence="6" type="primary">tesB</name>
    <name evidence="6" type="ORF">GCM10010347_55970</name>
</gene>
<dbReference type="InterPro" id="IPR003703">
    <property type="entry name" value="Acyl_CoA_thio"/>
</dbReference>
<dbReference type="PANTHER" id="PTHR11066">
    <property type="entry name" value="ACYL-COA THIOESTERASE"/>
    <property type="match status" value="1"/>
</dbReference>
<evidence type="ECO:0000256" key="3">
    <source>
        <dbReference type="SAM" id="MobiDB-lite"/>
    </source>
</evidence>
<evidence type="ECO:0000313" key="6">
    <source>
        <dbReference type="EMBL" id="GHB78294.1"/>
    </source>
</evidence>
<keyword evidence="2" id="KW-0378">Hydrolase</keyword>
<feature type="region of interest" description="Disordered" evidence="3">
    <location>
        <begin position="16"/>
        <end position="42"/>
    </location>
</feature>
<keyword evidence="7" id="KW-1185">Reference proteome</keyword>
<evidence type="ECO:0000259" key="5">
    <source>
        <dbReference type="Pfam" id="PF20789"/>
    </source>
</evidence>
<dbReference type="InterPro" id="IPR029069">
    <property type="entry name" value="HotDog_dom_sf"/>
</dbReference>
<proteinExistence type="inferred from homology"/>
<dbReference type="Pfam" id="PF20789">
    <property type="entry name" value="4HBT_3C"/>
    <property type="match status" value="1"/>
</dbReference>
<comment type="caution">
    <text evidence="6">The sequence shown here is derived from an EMBL/GenBank/DDBJ whole genome shotgun (WGS) entry which is preliminary data.</text>
</comment>
<dbReference type="InterPro" id="IPR049449">
    <property type="entry name" value="TesB_ACOT8-like_N"/>
</dbReference>
<dbReference type="Gene3D" id="2.40.160.210">
    <property type="entry name" value="Acyl-CoA thioesterase, double hotdog domain"/>
    <property type="match status" value="1"/>
</dbReference>
<organism evidence="6 7">
    <name type="scientific">Streptomyces cirratus</name>
    <dbReference type="NCBI Taxonomy" id="68187"/>
    <lineage>
        <taxon>Bacteria</taxon>
        <taxon>Bacillati</taxon>
        <taxon>Actinomycetota</taxon>
        <taxon>Actinomycetes</taxon>
        <taxon>Kitasatosporales</taxon>
        <taxon>Streptomycetaceae</taxon>
        <taxon>Streptomyces</taxon>
    </lineage>
</organism>
<dbReference type="Proteomes" id="UP000642673">
    <property type="component" value="Unassembled WGS sequence"/>
</dbReference>
<sequence>MGPMDQERALLDLLGLLDPDPEPAPDRSDGERFLGRPPLERSSPVYGGHVAAQALAAAGRTVSAGLAVHSVHCSFLRPALPTVPFDHGVERVRDSGSFATRRVHTTQRGREVFTLTASFHRPEPGLGHQDPMPPVPDPECLPTYEERLTKAFGEVTQSLGKPYELRFVGPLSFDAEKDRSQVSSRTQVWVRAKGDVPSEATADRERLLHACLLVYVCDVTMLETVLVRHGVSWFHATGWSIDYTVWIHRAFRVDDWLLCALETPVASGGRGLVLGRVFTREGVLVATLAQEGLIRIRDGRDGQGALG</sequence>
<dbReference type="PANTHER" id="PTHR11066:SF34">
    <property type="entry name" value="ACYL-COENZYME A THIOESTERASE 8"/>
    <property type="match status" value="1"/>
</dbReference>
<evidence type="ECO:0000256" key="1">
    <source>
        <dbReference type="ARBA" id="ARBA00006538"/>
    </source>
</evidence>
<accession>A0ABQ3F298</accession>
<feature type="domain" description="Acyl-CoA thioesterase-like N-terminal HotDog" evidence="4">
    <location>
        <begin position="45"/>
        <end position="120"/>
    </location>
</feature>
<dbReference type="CDD" id="cd03445">
    <property type="entry name" value="Thioesterase_II_repeat2"/>
    <property type="match status" value="1"/>
</dbReference>
<dbReference type="InterPro" id="IPR049450">
    <property type="entry name" value="ACOT8-like_C"/>
</dbReference>